<dbReference type="RefSeq" id="WP_338151484.1">
    <property type="nucleotide sequence ID" value="NZ_JMQC01000008.1"/>
</dbReference>
<name>A0A090ZEE9_9BACI</name>
<dbReference type="EMBL" id="JMQC01000008">
    <property type="protein sequence ID" value="KFN02601.1"/>
    <property type="molecule type" value="Genomic_DNA"/>
</dbReference>
<dbReference type="PATRIC" id="fig|1405.8.peg.1881"/>
<reference evidence="1 2" key="1">
    <citation type="submission" date="2014-04" db="EMBL/GenBank/DDBJ databases">
        <authorList>
            <person name="Bishop-Lilly K.A."/>
            <person name="Broomall S.M."/>
            <person name="Chain P.S."/>
            <person name="Chertkov O."/>
            <person name="Coyne S.R."/>
            <person name="Daligault H.E."/>
            <person name="Davenport K.W."/>
            <person name="Erkkila T."/>
            <person name="Frey K.G."/>
            <person name="Gibbons H.S."/>
            <person name="Gu W."/>
            <person name="Jaissle J."/>
            <person name="Johnson S.L."/>
            <person name="Koroleva G.I."/>
            <person name="Ladner J.T."/>
            <person name="Lo C.-C."/>
            <person name="Minogue T.D."/>
            <person name="Munk C."/>
            <person name="Palacios G.F."/>
            <person name="Redden C.L."/>
            <person name="Rosenzweig C.N."/>
            <person name="Scholz M.B."/>
            <person name="Teshima H."/>
            <person name="Xu Y."/>
        </authorList>
    </citation>
    <scope>NUCLEOTIDE SEQUENCE [LARGE SCALE GENOMIC DNA]</scope>
    <source>
        <strain evidence="1 2">BHP</strain>
    </source>
</reference>
<dbReference type="AlphaFoldDB" id="A0A090ZEE9"/>
<proteinExistence type="predicted"/>
<evidence type="ECO:0000313" key="2">
    <source>
        <dbReference type="Proteomes" id="UP000029389"/>
    </source>
</evidence>
<gene>
    <name evidence="1" type="ORF">DJ93_1687</name>
</gene>
<comment type="caution">
    <text evidence="1">The sequence shown here is derived from an EMBL/GenBank/DDBJ whole genome shotgun (WGS) entry which is preliminary data.</text>
</comment>
<sequence>MKVQEVLLDGNRKMYLLLDEGGIPVVPVMKYLKCLDVTEKSSKLLLFYFH</sequence>
<evidence type="ECO:0000313" key="1">
    <source>
        <dbReference type="EMBL" id="KFN02601.1"/>
    </source>
</evidence>
<dbReference type="Proteomes" id="UP000029389">
    <property type="component" value="Unassembled WGS sequence"/>
</dbReference>
<accession>A0A090ZEE9</accession>
<protein>
    <submittedName>
        <fullName evidence="1">Integrase family domain protein</fullName>
    </submittedName>
</protein>
<organism evidence="1 2">
    <name type="scientific">Bacillus clarus</name>
    <dbReference type="NCBI Taxonomy" id="2338372"/>
    <lineage>
        <taxon>Bacteria</taxon>
        <taxon>Bacillati</taxon>
        <taxon>Bacillota</taxon>
        <taxon>Bacilli</taxon>
        <taxon>Bacillales</taxon>
        <taxon>Bacillaceae</taxon>
        <taxon>Bacillus</taxon>
        <taxon>Bacillus cereus group</taxon>
    </lineage>
</organism>